<evidence type="ECO:0000313" key="3">
    <source>
        <dbReference type="EMBL" id="CAA7054506.1"/>
    </source>
</evidence>
<feature type="domain" description="Arabidopsis retrotransposon Orf1 C-terminal" evidence="2">
    <location>
        <begin position="56"/>
        <end position="142"/>
    </location>
</feature>
<dbReference type="InterPro" id="IPR004312">
    <property type="entry name" value="ATHILA_Orf1_C"/>
</dbReference>
<dbReference type="EMBL" id="CACVBM020001578">
    <property type="protein sequence ID" value="CAA7054506.1"/>
    <property type="molecule type" value="Genomic_DNA"/>
</dbReference>
<dbReference type="Proteomes" id="UP000467841">
    <property type="component" value="Unassembled WGS sequence"/>
</dbReference>
<evidence type="ECO:0000313" key="4">
    <source>
        <dbReference type="Proteomes" id="UP000467841"/>
    </source>
</evidence>
<gene>
    <name evidence="3" type="ORF">MERR_LOCUS41742</name>
</gene>
<keyword evidence="4" id="KW-1185">Reference proteome</keyword>
<comment type="caution">
    <text evidence="3">The sequence shown here is derived from an EMBL/GenBank/DDBJ whole genome shotgun (WGS) entry which is preliminary data.</text>
</comment>
<feature type="compositionally biased region" description="Basic and acidic residues" evidence="1">
    <location>
        <begin position="47"/>
        <end position="70"/>
    </location>
</feature>
<sequence length="157" mass="18711">MTNSEGSRASQGEWLRVNQAMQGKEGLRCKPIWRGWKRMEDLMQRDMSTLRRQSESERLREERRTKKRNDPLVVRMTRGNQDEPWRRPTEEEDELPMYQEHYNALFSMDFMETKYPHVDTMKALGIFEDVELVSRTCTWPSFSLTTWNPTRSSLASS</sequence>
<evidence type="ECO:0000256" key="1">
    <source>
        <dbReference type="SAM" id="MobiDB-lite"/>
    </source>
</evidence>
<feature type="compositionally biased region" description="Basic and acidic residues" evidence="1">
    <location>
        <begin position="80"/>
        <end position="89"/>
    </location>
</feature>
<organism evidence="3 4">
    <name type="scientific">Microthlaspi erraticum</name>
    <dbReference type="NCBI Taxonomy" id="1685480"/>
    <lineage>
        <taxon>Eukaryota</taxon>
        <taxon>Viridiplantae</taxon>
        <taxon>Streptophyta</taxon>
        <taxon>Embryophyta</taxon>
        <taxon>Tracheophyta</taxon>
        <taxon>Spermatophyta</taxon>
        <taxon>Magnoliopsida</taxon>
        <taxon>eudicotyledons</taxon>
        <taxon>Gunneridae</taxon>
        <taxon>Pentapetalae</taxon>
        <taxon>rosids</taxon>
        <taxon>malvids</taxon>
        <taxon>Brassicales</taxon>
        <taxon>Brassicaceae</taxon>
        <taxon>Coluteocarpeae</taxon>
        <taxon>Microthlaspi</taxon>
    </lineage>
</organism>
<protein>
    <recommendedName>
        <fullName evidence="2">Arabidopsis retrotransposon Orf1 C-terminal domain-containing protein</fullName>
    </recommendedName>
</protein>
<name>A0A6D2KN55_9BRAS</name>
<evidence type="ECO:0000259" key="2">
    <source>
        <dbReference type="Pfam" id="PF03078"/>
    </source>
</evidence>
<accession>A0A6D2KN55</accession>
<dbReference type="Pfam" id="PF03078">
    <property type="entry name" value="ATHILA"/>
    <property type="match status" value="1"/>
</dbReference>
<proteinExistence type="predicted"/>
<feature type="region of interest" description="Disordered" evidence="1">
    <location>
        <begin position="47"/>
        <end position="93"/>
    </location>
</feature>
<reference evidence="3" key="1">
    <citation type="submission" date="2020-01" db="EMBL/GenBank/DDBJ databases">
        <authorList>
            <person name="Mishra B."/>
        </authorList>
    </citation>
    <scope>NUCLEOTIDE SEQUENCE [LARGE SCALE GENOMIC DNA]</scope>
</reference>
<dbReference type="AlphaFoldDB" id="A0A6D2KN55"/>